<dbReference type="GO" id="GO:0046872">
    <property type="term" value="F:metal ion binding"/>
    <property type="evidence" value="ECO:0007669"/>
    <property type="project" value="UniProtKB-KW"/>
</dbReference>
<evidence type="ECO:0000256" key="3">
    <source>
        <dbReference type="ARBA" id="ARBA00012180"/>
    </source>
</evidence>
<feature type="domain" description="RNase H type-1" evidence="9">
    <location>
        <begin position="1"/>
        <end position="114"/>
    </location>
</feature>
<evidence type="ECO:0000256" key="7">
    <source>
        <dbReference type="ARBA" id="ARBA00022801"/>
    </source>
</evidence>
<protein>
    <recommendedName>
        <fullName evidence="3">ribonuclease H</fullName>
        <ecNumber evidence="3">3.1.26.4</ecNumber>
    </recommendedName>
</protein>
<feature type="compositionally biased region" description="Polar residues" evidence="8">
    <location>
        <begin position="281"/>
        <end position="290"/>
    </location>
</feature>
<keyword evidence="6" id="KW-0255">Endonuclease</keyword>
<comment type="catalytic activity">
    <reaction evidence="1">
        <text>Endonucleolytic cleavage to 5'-phosphomonoester.</text>
        <dbReference type="EC" id="3.1.26.4"/>
    </reaction>
</comment>
<dbReference type="InterPro" id="IPR002156">
    <property type="entry name" value="RNaseH_domain"/>
</dbReference>
<evidence type="ECO:0000256" key="8">
    <source>
        <dbReference type="SAM" id="MobiDB-lite"/>
    </source>
</evidence>
<dbReference type="PROSITE" id="PS50879">
    <property type="entry name" value="RNASE_H_1"/>
    <property type="match status" value="1"/>
</dbReference>
<evidence type="ECO:0000256" key="5">
    <source>
        <dbReference type="ARBA" id="ARBA00022723"/>
    </source>
</evidence>
<dbReference type="OrthoDB" id="3267074at2759"/>
<sequence>MRHIPKSKLITNFKAELIGITLALEIATQEIQNKAGGTPHNKKKQIYILSDNQSALRKIANPEKPSPGQYLYLMAHKILKSIQRVIPVELWWCPGHSKIEGNELADEAAKKAAENFLVKHYPVHTSLAKLNQMIALENKPNELSEEEKKRVKFKGDPKALLKELEKWERPHTSIIHQLRCNHTTLNDHLFRIKLQGDPLCNTCQRPETVKHYLTHCKKHKLQRKKMKDVMRKKKITYNDQNLIRLLDNPLAIQDLLVYIGETKRFTGFKEYREGEQEPKARNTNQNELHD</sequence>
<evidence type="ECO:0000313" key="10">
    <source>
        <dbReference type="EMBL" id="MBW0572543.1"/>
    </source>
</evidence>
<proteinExistence type="inferred from homology"/>
<reference evidence="10" key="1">
    <citation type="submission" date="2021-03" db="EMBL/GenBank/DDBJ databases">
        <title>Draft genome sequence of rust myrtle Austropuccinia psidii MF-1, a brazilian biotype.</title>
        <authorList>
            <person name="Quecine M.C."/>
            <person name="Pachon D.M.R."/>
            <person name="Bonatelli M.L."/>
            <person name="Correr F.H."/>
            <person name="Franceschini L.M."/>
            <person name="Leite T.F."/>
            <person name="Margarido G.R.A."/>
            <person name="Almeida C.A."/>
            <person name="Ferrarezi J.A."/>
            <person name="Labate C.A."/>
        </authorList>
    </citation>
    <scope>NUCLEOTIDE SEQUENCE</scope>
    <source>
        <strain evidence="10">MF-1</strain>
    </source>
</reference>
<keyword evidence="5" id="KW-0479">Metal-binding</keyword>
<evidence type="ECO:0000313" key="11">
    <source>
        <dbReference type="Proteomes" id="UP000765509"/>
    </source>
</evidence>
<dbReference type="GO" id="GO:0003676">
    <property type="term" value="F:nucleic acid binding"/>
    <property type="evidence" value="ECO:0007669"/>
    <property type="project" value="InterPro"/>
</dbReference>
<gene>
    <name evidence="10" type="ORF">O181_112258</name>
</gene>
<dbReference type="Gene3D" id="3.30.420.10">
    <property type="entry name" value="Ribonuclease H-like superfamily/Ribonuclease H"/>
    <property type="match status" value="1"/>
</dbReference>
<keyword evidence="7" id="KW-0378">Hydrolase</keyword>
<dbReference type="Proteomes" id="UP000765509">
    <property type="component" value="Unassembled WGS sequence"/>
</dbReference>
<organism evidence="10 11">
    <name type="scientific">Austropuccinia psidii MF-1</name>
    <dbReference type="NCBI Taxonomy" id="1389203"/>
    <lineage>
        <taxon>Eukaryota</taxon>
        <taxon>Fungi</taxon>
        <taxon>Dikarya</taxon>
        <taxon>Basidiomycota</taxon>
        <taxon>Pucciniomycotina</taxon>
        <taxon>Pucciniomycetes</taxon>
        <taxon>Pucciniales</taxon>
        <taxon>Sphaerophragmiaceae</taxon>
        <taxon>Austropuccinia</taxon>
    </lineage>
</organism>
<dbReference type="GO" id="GO:0043137">
    <property type="term" value="P:DNA replication, removal of RNA primer"/>
    <property type="evidence" value="ECO:0007669"/>
    <property type="project" value="TreeGrafter"/>
</dbReference>
<keyword evidence="4" id="KW-0540">Nuclease</keyword>
<evidence type="ECO:0000256" key="1">
    <source>
        <dbReference type="ARBA" id="ARBA00000077"/>
    </source>
</evidence>
<comment type="caution">
    <text evidence="10">The sequence shown here is derived from an EMBL/GenBank/DDBJ whole genome shotgun (WGS) entry which is preliminary data.</text>
</comment>
<dbReference type="InterPro" id="IPR012337">
    <property type="entry name" value="RNaseH-like_sf"/>
</dbReference>
<dbReference type="EMBL" id="AVOT02090261">
    <property type="protein sequence ID" value="MBW0572543.1"/>
    <property type="molecule type" value="Genomic_DNA"/>
</dbReference>
<feature type="region of interest" description="Disordered" evidence="8">
    <location>
        <begin position="270"/>
        <end position="290"/>
    </location>
</feature>
<dbReference type="InterPro" id="IPR050092">
    <property type="entry name" value="RNase_H"/>
</dbReference>
<dbReference type="SUPFAM" id="SSF53098">
    <property type="entry name" value="Ribonuclease H-like"/>
    <property type="match status" value="1"/>
</dbReference>
<feature type="compositionally biased region" description="Basic and acidic residues" evidence="8">
    <location>
        <begin position="270"/>
        <end position="280"/>
    </location>
</feature>
<evidence type="ECO:0000256" key="2">
    <source>
        <dbReference type="ARBA" id="ARBA00005300"/>
    </source>
</evidence>
<dbReference type="CDD" id="cd09276">
    <property type="entry name" value="Rnase_HI_RT_non_LTR"/>
    <property type="match status" value="1"/>
</dbReference>
<dbReference type="PANTHER" id="PTHR10642">
    <property type="entry name" value="RIBONUCLEASE H1"/>
    <property type="match status" value="1"/>
</dbReference>
<name>A0A9Q3K047_9BASI</name>
<evidence type="ECO:0000259" key="9">
    <source>
        <dbReference type="PROSITE" id="PS50879"/>
    </source>
</evidence>
<comment type="similarity">
    <text evidence="2">Belongs to the RNase H family.</text>
</comment>
<evidence type="ECO:0000256" key="4">
    <source>
        <dbReference type="ARBA" id="ARBA00022722"/>
    </source>
</evidence>
<dbReference type="EC" id="3.1.26.4" evidence="3"/>
<evidence type="ECO:0000256" key="6">
    <source>
        <dbReference type="ARBA" id="ARBA00022759"/>
    </source>
</evidence>
<dbReference type="PANTHER" id="PTHR10642:SF26">
    <property type="entry name" value="RIBONUCLEASE H1"/>
    <property type="match status" value="1"/>
</dbReference>
<dbReference type="GO" id="GO:0004523">
    <property type="term" value="F:RNA-DNA hybrid ribonuclease activity"/>
    <property type="evidence" value="ECO:0007669"/>
    <property type="project" value="UniProtKB-EC"/>
</dbReference>
<keyword evidence="11" id="KW-1185">Reference proteome</keyword>
<dbReference type="AlphaFoldDB" id="A0A9Q3K047"/>
<dbReference type="InterPro" id="IPR036397">
    <property type="entry name" value="RNaseH_sf"/>
</dbReference>
<accession>A0A9Q3K047</accession>